<dbReference type="AlphaFoldDB" id="A0A1X0BAH9"/>
<name>A0A1X0BAH9_9MYCO</name>
<comment type="cofactor">
    <cofactor evidence="1">
        <name>Zn(2+)</name>
        <dbReference type="ChEBI" id="CHEBI:29105"/>
    </cofactor>
</comment>
<evidence type="ECO:0000256" key="4">
    <source>
        <dbReference type="ARBA" id="ARBA00022723"/>
    </source>
</evidence>
<dbReference type="InterPro" id="IPR001365">
    <property type="entry name" value="A_deaminase_dom"/>
</dbReference>
<keyword evidence="6" id="KW-0862">Zinc</keyword>
<dbReference type="InterPro" id="IPR006330">
    <property type="entry name" value="Ado/ade_deaminase"/>
</dbReference>
<dbReference type="InterPro" id="IPR032466">
    <property type="entry name" value="Metal_Hydrolase"/>
</dbReference>
<sequence length="339" mass="35738">MTPTIEQLRALPKVSLHDHLDGGLRIETILDLADDRGIALPAPTPEGLRAWFDARTTAGSLEAYLEGDAVTSAVLVDVDALVRVARESVEDLAADGVAYAELRWAPGDLLRHGLSMDDAVDAVAEGLRAGEHAVHGRTTARQILCAMRHEPGSEAVAELAVVRDDVVGFDLAGPEVGYPPSLHRPAFELLRANGVPVTVHAGEAAGIDSIREALDIGGARRIGHGIRLVDDFDKDGSGGPLTERIIADGIVLEVCPSSNVHTGAVPPEAAHPFDRLYRAGVPVTVSPDNRLTSRTSLSRELQSLCAAFGYTMADIAVFQDTAAAAAFAPHAATAAIRWS</sequence>
<dbReference type="PANTHER" id="PTHR11409:SF43">
    <property type="entry name" value="ADENOSINE DEAMINASE"/>
    <property type="match status" value="1"/>
</dbReference>
<dbReference type="RefSeq" id="WP_083160376.1">
    <property type="nucleotide sequence ID" value="NZ_MVHF01000002.1"/>
</dbReference>
<evidence type="ECO:0000256" key="5">
    <source>
        <dbReference type="ARBA" id="ARBA00022801"/>
    </source>
</evidence>
<dbReference type="Pfam" id="PF00962">
    <property type="entry name" value="A_deaminase"/>
    <property type="match status" value="1"/>
</dbReference>
<keyword evidence="4" id="KW-0479">Metal-binding</keyword>
<evidence type="ECO:0000256" key="1">
    <source>
        <dbReference type="ARBA" id="ARBA00001947"/>
    </source>
</evidence>
<dbReference type="GO" id="GO:0046872">
    <property type="term" value="F:metal ion binding"/>
    <property type="evidence" value="ECO:0007669"/>
    <property type="project" value="UniProtKB-KW"/>
</dbReference>
<gene>
    <name evidence="8" type="ORF">BST13_02770</name>
</gene>
<evidence type="ECO:0000256" key="3">
    <source>
        <dbReference type="ARBA" id="ARBA00012784"/>
    </source>
</evidence>
<evidence type="ECO:0000313" key="8">
    <source>
        <dbReference type="EMBL" id="ORA39205.1"/>
    </source>
</evidence>
<dbReference type="GO" id="GO:0005829">
    <property type="term" value="C:cytosol"/>
    <property type="evidence" value="ECO:0007669"/>
    <property type="project" value="TreeGrafter"/>
</dbReference>
<evidence type="ECO:0000313" key="9">
    <source>
        <dbReference type="Proteomes" id="UP000192448"/>
    </source>
</evidence>
<dbReference type="GO" id="GO:0004000">
    <property type="term" value="F:adenosine deaminase activity"/>
    <property type="evidence" value="ECO:0007669"/>
    <property type="project" value="TreeGrafter"/>
</dbReference>
<dbReference type="GO" id="GO:0006154">
    <property type="term" value="P:adenosine catabolic process"/>
    <property type="evidence" value="ECO:0007669"/>
    <property type="project" value="TreeGrafter"/>
</dbReference>
<protein>
    <recommendedName>
        <fullName evidence="3">adenosine deaminase</fullName>
        <ecNumber evidence="3">3.5.4.4</ecNumber>
    </recommendedName>
</protein>
<dbReference type="GO" id="GO:0043103">
    <property type="term" value="P:hypoxanthine salvage"/>
    <property type="evidence" value="ECO:0007669"/>
    <property type="project" value="TreeGrafter"/>
</dbReference>
<dbReference type="GO" id="GO:0046103">
    <property type="term" value="P:inosine biosynthetic process"/>
    <property type="evidence" value="ECO:0007669"/>
    <property type="project" value="TreeGrafter"/>
</dbReference>
<comment type="similarity">
    <text evidence="2">Belongs to the metallo-dependent hydrolases superfamily. Adenosine and AMP deaminases family.</text>
</comment>
<keyword evidence="9" id="KW-1185">Reference proteome</keyword>
<dbReference type="EMBL" id="MVHF01000002">
    <property type="protein sequence ID" value="ORA39205.1"/>
    <property type="molecule type" value="Genomic_DNA"/>
</dbReference>
<keyword evidence="5" id="KW-0378">Hydrolase</keyword>
<organism evidence="8 9">
    <name type="scientific">Mycobacterium aquaticum</name>
    <dbReference type="NCBI Taxonomy" id="1927124"/>
    <lineage>
        <taxon>Bacteria</taxon>
        <taxon>Bacillati</taxon>
        <taxon>Actinomycetota</taxon>
        <taxon>Actinomycetes</taxon>
        <taxon>Mycobacteriales</taxon>
        <taxon>Mycobacteriaceae</taxon>
        <taxon>Mycobacterium</taxon>
    </lineage>
</organism>
<feature type="domain" description="Adenosine deaminase" evidence="7">
    <location>
        <begin position="12"/>
        <end position="336"/>
    </location>
</feature>
<dbReference type="SUPFAM" id="SSF51556">
    <property type="entry name" value="Metallo-dependent hydrolases"/>
    <property type="match status" value="1"/>
</dbReference>
<dbReference type="STRING" id="1927124.BST13_02770"/>
<evidence type="ECO:0000259" key="7">
    <source>
        <dbReference type="Pfam" id="PF00962"/>
    </source>
</evidence>
<dbReference type="Proteomes" id="UP000192448">
    <property type="component" value="Unassembled WGS sequence"/>
</dbReference>
<dbReference type="OrthoDB" id="9779574at2"/>
<comment type="caution">
    <text evidence="8">The sequence shown here is derived from an EMBL/GenBank/DDBJ whole genome shotgun (WGS) entry which is preliminary data.</text>
</comment>
<reference evidence="8 9" key="1">
    <citation type="submission" date="2017-02" db="EMBL/GenBank/DDBJ databases">
        <title>The new phylogeny of genus Mycobacterium.</title>
        <authorList>
            <person name="Tortoli E."/>
            <person name="Trovato A."/>
            <person name="Cirillo D.M."/>
        </authorList>
    </citation>
    <scope>NUCLEOTIDE SEQUENCE [LARGE SCALE GENOMIC DNA]</scope>
    <source>
        <strain evidence="8 9">RW6</strain>
    </source>
</reference>
<evidence type="ECO:0000256" key="6">
    <source>
        <dbReference type="ARBA" id="ARBA00022833"/>
    </source>
</evidence>
<accession>A0A1X0BAH9</accession>
<dbReference type="Gene3D" id="3.20.20.140">
    <property type="entry name" value="Metal-dependent hydrolases"/>
    <property type="match status" value="1"/>
</dbReference>
<dbReference type="NCBIfam" id="TIGR01430">
    <property type="entry name" value="aden_deam"/>
    <property type="match status" value="1"/>
</dbReference>
<proteinExistence type="inferred from homology"/>
<dbReference type="PANTHER" id="PTHR11409">
    <property type="entry name" value="ADENOSINE DEAMINASE"/>
    <property type="match status" value="1"/>
</dbReference>
<dbReference type="EC" id="3.5.4.4" evidence="3"/>
<evidence type="ECO:0000256" key="2">
    <source>
        <dbReference type="ARBA" id="ARBA00006676"/>
    </source>
</evidence>